<gene>
    <name evidence="1" type="ORF">Naga_100158g19</name>
</gene>
<accession>W7TSG5</accession>
<keyword evidence="2" id="KW-1185">Reference proteome</keyword>
<dbReference type="EMBL" id="AZIL01001692">
    <property type="protein sequence ID" value="EWM23299.1"/>
    <property type="molecule type" value="Genomic_DNA"/>
</dbReference>
<proteinExistence type="predicted"/>
<organism evidence="1 2">
    <name type="scientific">Nannochloropsis gaditana</name>
    <dbReference type="NCBI Taxonomy" id="72520"/>
    <lineage>
        <taxon>Eukaryota</taxon>
        <taxon>Sar</taxon>
        <taxon>Stramenopiles</taxon>
        <taxon>Ochrophyta</taxon>
        <taxon>Eustigmatophyceae</taxon>
        <taxon>Eustigmatales</taxon>
        <taxon>Monodopsidaceae</taxon>
        <taxon>Nannochloropsis</taxon>
    </lineage>
</organism>
<dbReference type="AlphaFoldDB" id="W7TSG5"/>
<evidence type="ECO:0000313" key="1">
    <source>
        <dbReference type="EMBL" id="EWM23299.1"/>
    </source>
</evidence>
<evidence type="ECO:0000313" key="2">
    <source>
        <dbReference type="Proteomes" id="UP000019335"/>
    </source>
</evidence>
<dbReference type="Proteomes" id="UP000019335">
    <property type="component" value="Chromosome 17"/>
</dbReference>
<comment type="caution">
    <text evidence="1">The sequence shown here is derived from an EMBL/GenBank/DDBJ whole genome shotgun (WGS) entry which is preliminary data.</text>
</comment>
<protein>
    <submittedName>
        <fullName evidence="1">Uncharacterized protein</fullName>
    </submittedName>
</protein>
<name>W7TSG5_9STRA</name>
<sequence length="71" mass="8152">MKGLHGEKMTGDRWIARASFLQTVSNWNRMMRVLEDGQDAFYQHTAVLPGLFLRLLGLRLGCLVDEKNFVV</sequence>
<reference evidence="1 2" key="1">
    <citation type="journal article" date="2014" name="Mol. Plant">
        <title>Chromosome Scale Genome Assembly and Transcriptome Profiling of Nannochloropsis gaditana in Nitrogen Depletion.</title>
        <authorList>
            <person name="Corteggiani Carpinelli E."/>
            <person name="Telatin A."/>
            <person name="Vitulo N."/>
            <person name="Forcato C."/>
            <person name="D'Angelo M."/>
            <person name="Schiavon R."/>
            <person name="Vezzi A."/>
            <person name="Giacometti G.M."/>
            <person name="Morosinotto T."/>
            <person name="Valle G."/>
        </authorList>
    </citation>
    <scope>NUCLEOTIDE SEQUENCE [LARGE SCALE GENOMIC DNA]</scope>
    <source>
        <strain evidence="1 2">B-31</strain>
    </source>
</reference>